<dbReference type="PROSITE" id="PS00639">
    <property type="entry name" value="THIOL_PROTEASE_HIS"/>
    <property type="match status" value="1"/>
</dbReference>
<sequence length="352" mass="39481">MASYNAFFMTLFLFTAGLLLPYEVSSARSAPHPEKTMLERHETWIFKHGRVYKDASEKERRFKIFKENVERIDAFNNGEDKGFKLAVNHFADLTDEEFRIFHASGYNRSMQTTSFSDTTVMPEYYGDYGRYFKYANMQSVPDSVDWRDRGAVTPVKYQGQCGACFAFASIAAVEGINAITSGQLVSLSEQEILDCQQSSYHCNGGMMDNTYDFIRSNGITTESNYPYQGQQGYCQNSNPAVQINGYEDVPPNSEQDMLKAVANQPISVAIAGGDYYFKYYSSGILNTQCSTNTNHAVAVVGYGTTDNGRKYWIAKNSWGTGWGQEGYIYLARDVGDPRGLCGIATYPSYPTI</sequence>
<comment type="similarity">
    <text evidence="1">Belongs to the peptidase C1 family.</text>
</comment>
<dbReference type="PRINTS" id="PR00705">
    <property type="entry name" value="PAPAIN"/>
</dbReference>
<evidence type="ECO:0000256" key="7">
    <source>
        <dbReference type="SAM" id="SignalP"/>
    </source>
</evidence>
<keyword evidence="11" id="KW-1185">Reference proteome</keyword>
<dbReference type="SUPFAM" id="SSF54001">
    <property type="entry name" value="Cysteine proteinases"/>
    <property type="match status" value="1"/>
</dbReference>
<evidence type="ECO:0000256" key="5">
    <source>
        <dbReference type="ARBA" id="ARBA00022807"/>
    </source>
</evidence>
<evidence type="ECO:0000256" key="4">
    <source>
        <dbReference type="ARBA" id="ARBA00022801"/>
    </source>
</evidence>
<accession>A0AAD8HMC7</accession>
<dbReference type="Pfam" id="PF08246">
    <property type="entry name" value="Inhibitor_I29"/>
    <property type="match status" value="1"/>
</dbReference>
<evidence type="ECO:0000256" key="1">
    <source>
        <dbReference type="ARBA" id="ARBA00008455"/>
    </source>
</evidence>
<dbReference type="InterPro" id="IPR025660">
    <property type="entry name" value="Pept_his_AS"/>
</dbReference>
<dbReference type="AlphaFoldDB" id="A0AAD8HMC7"/>
<dbReference type="PANTHER" id="PTHR12411">
    <property type="entry name" value="CYSTEINE PROTEASE FAMILY C1-RELATED"/>
    <property type="match status" value="1"/>
</dbReference>
<dbReference type="PROSITE" id="PS00640">
    <property type="entry name" value="THIOL_PROTEASE_ASN"/>
    <property type="match status" value="1"/>
</dbReference>
<dbReference type="InterPro" id="IPR038765">
    <property type="entry name" value="Papain-like_cys_pep_sf"/>
</dbReference>
<dbReference type="InterPro" id="IPR013128">
    <property type="entry name" value="Peptidase_C1A"/>
</dbReference>
<organism evidence="10 11">
    <name type="scientific">Heracleum sosnowskyi</name>
    <dbReference type="NCBI Taxonomy" id="360622"/>
    <lineage>
        <taxon>Eukaryota</taxon>
        <taxon>Viridiplantae</taxon>
        <taxon>Streptophyta</taxon>
        <taxon>Embryophyta</taxon>
        <taxon>Tracheophyta</taxon>
        <taxon>Spermatophyta</taxon>
        <taxon>Magnoliopsida</taxon>
        <taxon>eudicotyledons</taxon>
        <taxon>Gunneridae</taxon>
        <taxon>Pentapetalae</taxon>
        <taxon>asterids</taxon>
        <taxon>campanulids</taxon>
        <taxon>Apiales</taxon>
        <taxon>Apiaceae</taxon>
        <taxon>Apioideae</taxon>
        <taxon>apioid superclade</taxon>
        <taxon>Tordylieae</taxon>
        <taxon>Tordyliinae</taxon>
        <taxon>Heracleum</taxon>
    </lineage>
</organism>
<evidence type="ECO:0000259" key="8">
    <source>
        <dbReference type="SMART" id="SM00645"/>
    </source>
</evidence>
<feature type="chain" id="PRO_5042001398" evidence="7">
    <location>
        <begin position="27"/>
        <end position="352"/>
    </location>
</feature>
<evidence type="ECO:0000256" key="3">
    <source>
        <dbReference type="ARBA" id="ARBA00022729"/>
    </source>
</evidence>
<dbReference type="GO" id="GO:0008234">
    <property type="term" value="F:cysteine-type peptidase activity"/>
    <property type="evidence" value="ECO:0007669"/>
    <property type="project" value="UniProtKB-KW"/>
</dbReference>
<keyword evidence="6" id="KW-1015">Disulfide bond</keyword>
<evidence type="ECO:0000259" key="9">
    <source>
        <dbReference type="SMART" id="SM00848"/>
    </source>
</evidence>
<dbReference type="Proteomes" id="UP001237642">
    <property type="component" value="Unassembled WGS sequence"/>
</dbReference>
<keyword evidence="3 7" id="KW-0732">Signal</keyword>
<dbReference type="GO" id="GO:0006508">
    <property type="term" value="P:proteolysis"/>
    <property type="evidence" value="ECO:0007669"/>
    <property type="project" value="UniProtKB-KW"/>
</dbReference>
<dbReference type="EMBL" id="JAUIZM010000008">
    <property type="protein sequence ID" value="KAK1368785.1"/>
    <property type="molecule type" value="Genomic_DNA"/>
</dbReference>
<proteinExistence type="inferred from homology"/>
<dbReference type="CDD" id="cd02248">
    <property type="entry name" value="Peptidase_C1A"/>
    <property type="match status" value="1"/>
</dbReference>
<protein>
    <submittedName>
        <fullName evidence="10">Fruit bromelain</fullName>
    </submittedName>
</protein>
<feature type="signal peptide" evidence="7">
    <location>
        <begin position="1"/>
        <end position="26"/>
    </location>
</feature>
<dbReference type="InterPro" id="IPR025661">
    <property type="entry name" value="Pept_asp_AS"/>
</dbReference>
<keyword evidence="4" id="KW-0378">Hydrolase</keyword>
<comment type="caution">
    <text evidence="10">The sequence shown here is derived from an EMBL/GenBank/DDBJ whole genome shotgun (WGS) entry which is preliminary data.</text>
</comment>
<dbReference type="FunFam" id="3.90.70.10:FF:000023">
    <property type="entry name" value="Senescence-specific cysteine protease SAG39"/>
    <property type="match status" value="1"/>
</dbReference>
<dbReference type="SMART" id="SM00645">
    <property type="entry name" value="Pept_C1"/>
    <property type="match status" value="1"/>
</dbReference>
<dbReference type="InterPro" id="IPR013201">
    <property type="entry name" value="Prot_inhib_I29"/>
</dbReference>
<keyword evidence="2" id="KW-0645">Protease</keyword>
<evidence type="ECO:0000313" key="10">
    <source>
        <dbReference type="EMBL" id="KAK1368785.1"/>
    </source>
</evidence>
<evidence type="ECO:0000313" key="11">
    <source>
        <dbReference type="Proteomes" id="UP001237642"/>
    </source>
</evidence>
<dbReference type="SMART" id="SM00848">
    <property type="entry name" value="Inhibitor_I29"/>
    <property type="match status" value="1"/>
</dbReference>
<gene>
    <name evidence="10" type="ORF">POM88_034877</name>
</gene>
<reference evidence="10" key="1">
    <citation type="submission" date="2023-02" db="EMBL/GenBank/DDBJ databases">
        <title>Genome of toxic invasive species Heracleum sosnowskyi carries increased number of genes despite the absence of recent whole-genome duplications.</title>
        <authorList>
            <person name="Schelkunov M."/>
            <person name="Shtratnikova V."/>
            <person name="Makarenko M."/>
            <person name="Klepikova A."/>
            <person name="Omelchenko D."/>
            <person name="Novikova G."/>
            <person name="Obukhova E."/>
            <person name="Bogdanov V."/>
            <person name="Penin A."/>
            <person name="Logacheva M."/>
        </authorList>
    </citation>
    <scope>NUCLEOTIDE SEQUENCE</scope>
    <source>
        <strain evidence="10">Hsosn_3</strain>
        <tissue evidence="10">Leaf</tissue>
    </source>
</reference>
<name>A0AAD8HMC7_9APIA</name>
<feature type="domain" description="Peptidase C1A papain C-terminal" evidence="8">
    <location>
        <begin position="140"/>
        <end position="351"/>
    </location>
</feature>
<dbReference type="InterPro" id="IPR039417">
    <property type="entry name" value="Peptidase_C1A_papain-like"/>
</dbReference>
<reference evidence="10" key="2">
    <citation type="submission" date="2023-05" db="EMBL/GenBank/DDBJ databases">
        <authorList>
            <person name="Schelkunov M.I."/>
        </authorList>
    </citation>
    <scope>NUCLEOTIDE SEQUENCE</scope>
    <source>
        <strain evidence="10">Hsosn_3</strain>
        <tissue evidence="10">Leaf</tissue>
    </source>
</reference>
<feature type="domain" description="Cathepsin propeptide inhibitor" evidence="9">
    <location>
        <begin position="41"/>
        <end position="98"/>
    </location>
</feature>
<evidence type="ECO:0000256" key="6">
    <source>
        <dbReference type="ARBA" id="ARBA00023157"/>
    </source>
</evidence>
<dbReference type="InterPro" id="IPR000668">
    <property type="entry name" value="Peptidase_C1A_C"/>
</dbReference>
<dbReference type="Pfam" id="PF00112">
    <property type="entry name" value="Peptidase_C1"/>
    <property type="match status" value="1"/>
</dbReference>
<keyword evidence="5" id="KW-0788">Thiol protease</keyword>
<dbReference type="Gene3D" id="3.90.70.10">
    <property type="entry name" value="Cysteine proteinases"/>
    <property type="match status" value="1"/>
</dbReference>
<evidence type="ECO:0000256" key="2">
    <source>
        <dbReference type="ARBA" id="ARBA00022670"/>
    </source>
</evidence>